<dbReference type="eggNOG" id="ENOG502S92K">
    <property type="taxonomic scope" value="Eukaryota"/>
</dbReference>
<reference evidence="3" key="1">
    <citation type="journal article" date="2009" name="Genome Res.">
        <title>Comparative genomic analyses of the human fungal pathogens Coccidioides and their relatives.</title>
        <authorList>
            <person name="Sharpton T.J."/>
            <person name="Stajich J.E."/>
            <person name="Rounsley S.D."/>
            <person name="Gardner M.J."/>
            <person name="Wortman J.R."/>
            <person name="Jordar V.S."/>
            <person name="Maiti R."/>
            <person name="Kodira C.D."/>
            <person name="Neafsey D.E."/>
            <person name="Zeng Q."/>
            <person name="Hung C.-Y."/>
            <person name="McMahan C."/>
            <person name="Muszewska A."/>
            <person name="Grynberg M."/>
            <person name="Mandel M.A."/>
            <person name="Kellner E.M."/>
            <person name="Barker B.M."/>
            <person name="Galgiani J.N."/>
            <person name="Orbach M.J."/>
            <person name="Kirkland T.N."/>
            <person name="Cole G.T."/>
            <person name="Henn M.R."/>
            <person name="Birren B.W."/>
            <person name="Taylor J.W."/>
        </authorList>
    </citation>
    <scope>NUCLEOTIDE SEQUENCE [LARGE SCALE GENOMIC DNA]</scope>
    <source>
        <strain evidence="3">UAMH 1704</strain>
    </source>
</reference>
<feature type="domain" description="Amidohydrolase-related" evidence="1">
    <location>
        <begin position="15"/>
        <end position="290"/>
    </location>
</feature>
<dbReference type="RefSeq" id="XP_002543350.1">
    <property type="nucleotide sequence ID" value="XM_002543304.1"/>
</dbReference>
<dbReference type="GeneID" id="8443479"/>
<dbReference type="GO" id="GO:0016787">
    <property type="term" value="F:hydrolase activity"/>
    <property type="evidence" value="ECO:0007669"/>
    <property type="project" value="InterPro"/>
</dbReference>
<gene>
    <name evidence="2" type="ORF">UREG_02866</name>
</gene>
<dbReference type="InParanoid" id="C4JIC0"/>
<evidence type="ECO:0000313" key="2">
    <source>
        <dbReference type="EMBL" id="EEP78017.1"/>
    </source>
</evidence>
<protein>
    <recommendedName>
        <fullName evidence="1">Amidohydrolase-related domain-containing protein</fullName>
    </recommendedName>
</protein>
<evidence type="ECO:0000313" key="3">
    <source>
        <dbReference type="Proteomes" id="UP000002058"/>
    </source>
</evidence>
<dbReference type="Pfam" id="PF04909">
    <property type="entry name" value="Amidohydro_2"/>
    <property type="match status" value="1"/>
</dbReference>
<dbReference type="PANTHER" id="PTHR35563:SF2">
    <property type="entry name" value="BARREL METAL-DEPENDENT HYDROLASE, PUTATIVE (AFU_ORTHOLOGUE AFUA_1G16240)-RELATED"/>
    <property type="match status" value="1"/>
</dbReference>
<dbReference type="InterPro" id="IPR006680">
    <property type="entry name" value="Amidohydro-rel"/>
</dbReference>
<dbReference type="AlphaFoldDB" id="C4JIC0"/>
<sequence length="296" mass="33399">MAESTLRTAIPPQSWDSHMHIIDPDRYPLAPDARYKPQAHTLPDAINFESTVGLSNMVLVQPSIYGLDNSCLLDGLRELGLRRGRGVVVIDPSTAQPETLREWHRLGIRGVRLNLRSVDRQMSAEELISAVRRHAEAIWPLNWVLQLYIPLSSVPVLLDIVSELGVRICLDHFASPELPVAEANITSSFDPYSLSGFAELITLLRQGNTYVKISAPYRLSDDPDMKQLSVIALELLQVAPNRLVFASDWPHTRFEGLNIAPFIRKCLDWCGDDKGLVEKIFRRNAEELWDAQEDRS</sequence>
<dbReference type="PANTHER" id="PTHR35563">
    <property type="entry name" value="BARREL METAL-DEPENDENT HYDROLASE, PUTATIVE (AFU_ORTHOLOGUE AFUA_1G16240)-RELATED"/>
    <property type="match status" value="1"/>
</dbReference>
<evidence type="ECO:0000259" key="1">
    <source>
        <dbReference type="Pfam" id="PF04909"/>
    </source>
</evidence>
<dbReference type="Gene3D" id="3.20.20.140">
    <property type="entry name" value="Metal-dependent hydrolases"/>
    <property type="match status" value="1"/>
</dbReference>
<proteinExistence type="predicted"/>
<dbReference type="EMBL" id="CH476615">
    <property type="protein sequence ID" value="EEP78017.1"/>
    <property type="molecule type" value="Genomic_DNA"/>
</dbReference>
<accession>C4JIC0</accession>
<organism evidence="2 3">
    <name type="scientific">Uncinocarpus reesii (strain UAMH 1704)</name>
    <dbReference type="NCBI Taxonomy" id="336963"/>
    <lineage>
        <taxon>Eukaryota</taxon>
        <taxon>Fungi</taxon>
        <taxon>Dikarya</taxon>
        <taxon>Ascomycota</taxon>
        <taxon>Pezizomycotina</taxon>
        <taxon>Eurotiomycetes</taxon>
        <taxon>Eurotiomycetidae</taxon>
        <taxon>Onygenales</taxon>
        <taxon>Onygenaceae</taxon>
        <taxon>Uncinocarpus</taxon>
    </lineage>
</organism>
<dbReference type="OMA" id="WDSHMHI"/>
<keyword evidence="3" id="KW-1185">Reference proteome</keyword>
<dbReference type="VEuPathDB" id="FungiDB:UREG_02866"/>
<dbReference type="SUPFAM" id="SSF51556">
    <property type="entry name" value="Metallo-dependent hydrolases"/>
    <property type="match status" value="1"/>
</dbReference>
<dbReference type="Proteomes" id="UP000002058">
    <property type="component" value="Unassembled WGS sequence"/>
</dbReference>
<dbReference type="OrthoDB" id="2135488at2759"/>
<name>C4JIC0_UNCRE</name>
<dbReference type="InterPro" id="IPR032466">
    <property type="entry name" value="Metal_Hydrolase"/>
</dbReference>
<dbReference type="InterPro" id="IPR052358">
    <property type="entry name" value="Aro_Compnd_Degr_Hydrolases"/>
</dbReference>
<dbReference type="KEGG" id="ure:UREG_02866"/>
<dbReference type="HOGENOM" id="CLU_064039_0_0_1"/>